<dbReference type="Proteomes" id="UP001209107">
    <property type="component" value="Unassembled WGS sequence"/>
</dbReference>
<accession>A0ABT3JNP5</accession>
<evidence type="ECO:0000313" key="2">
    <source>
        <dbReference type="Proteomes" id="UP001209107"/>
    </source>
</evidence>
<dbReference type="PROSITE" id="PS51257">
    <property type="entry name" value="PROKAR_LIPOPROTEIN"/>
    <property type="match status" value="1"/>
</dbReference>
<evidence type="ECO:0000313" key="1">
    <source>
        <dbReference type="EMBL" id="MCW4452090.1"/>
    </source>
</evidence>
<protein>
    <submittedName>
        <fullName evidence="1">Uncharacterized protein</fullName>
    </submittedName>
</protein>
<proteinExistence type="predicted"/>
<sequence>MKKHILFFALSTLIFQSCKKESVNLSENTTLDATVTVPETASDTIKVDSGLKPESFPMPAEVEGCSCYFGENKEQFENENYVYVDDYGKNAYFKLGGKIIKIPIKDDGFEPENFSKNFENADYKVSITGRKINEMDETMMFQGSMTVENIKTGEKSTSPIYGECGC</sequence>
<dbReference type="RefSeq" id="WP_265144253.1">
    <property type="nucleotide sequence ID" value="NZ_JAPCHZ010000004.1"/>
</dbReference>
<name>A0ABT3JNP5_9FLAO</name>
<organism evidence="1 2">
    <name type="scientific">Kaistella yananensis</name>
    <dbReference type="NCBI Taxonomy" id="2989820"/>
    <lineage>
        <taxon>Bacteria</taxon>
        <taxon>Pseudomonadati</taxon>
        <taxon>Bacteroidota</taxon>
        <taxon>Flavobacteriia</taxon>
        <taxon>Flavobacteriales</taxon>
        <taxon>Weeksellaceae</taxon>
        <taxon>Chryseobacterium group</taxon>
        <taxon>Kaistella</taxon>
    </lineage>
</organism>
<keyword evidence="2" id="KW-1185">Reference proteome</keyword>
<gene>
    <name evidence="1" type="ORF">OK344_07695</name>
</gene>
<comment type="caution">
    <text evidence="1">The sequence shown here is derived from an EMBL/GenBank/DDBJ whole genome shotgun (WGS) entry which is preliminary data.</text>
</comment>
<reference evidence="1 2" key="1">
    <citation type="submission" date="2022-10" db="EMBL/GenBank/DDBJ databases">
        <title>Kaistella sp. BT-6-1-3.</title>
        <authorList>
            <person name="Ai J."/>
            <person name="Deng Z."/>
        </authorList>
    </citation>
    <scope>NUCLEOTIDE SEQUENCE [LARGE SCALE GENOMIC DNA]</scope>
    <source>
        <strain evidence="1 2">BT6-1-3</strain>
    </source>
</reference>
<dbReference type="EMBL" id="JAPCHZ010000004">
    <property type="protein sequence ID" value="MCW4452090.1"/>
    <property type="molecule type" value="Genomic_DNA"/>
</dbReference>